<accession>A0A6G9YLM6</accession>
<reference evidence="1 2" key="1">
    <citation type="journal article" date="2019" name="ACS Chem. Biol.">
        <title>Identification and Mobilization of a Cryptic Antibiotic Biosynthesis Gene Locus from a Human-Pathogenic Nocardia Isolate.</title>
        <authorList>
            <person name="Herisse M."/>
            <person name="Ishida K."/>
            <person name="Porter J.L."/>
            <person name="Howden B."/>
            <person name="Hertweck C."/>
            <person name="Stinear T.P."/>
            <person name="Pidot S.J."/>
        </authorList>
    </citation>
    <scope>NUCLEOTIDE SEQUENCE [LARGE SCALE GENOMIC DNA]</scope>
    <source>
        <strain evidence="1 2">AUSMDU00012717</strain>
    </source>
</reference>
<organism evidence="1 2">
    <name type="scientific">Nocardia arthritidis</name>
    <dbReference type="NCBI Taxonomy" id="228602"/>
    <lineage>
        <taxon>Bacteria</taxon>
        <taxon>Bacillati</taxon>
        <taxon>Actinomycetota</taxon>
        <taxon>Actinomycetes</taxon>
        <taxon>Mycobacteriales</taxon>
        <taxon>Nocardiaceae</taxon>
        <taxon>Nocardia</taxon>
    </lineage>
</organism>
<dbReference type="Gene3D" id="1.20.1260.10">
    <property type="match status" value="1"/>
</dbReference>
<gene>
    <name evidence="1" type="ORF">F5544_30670</name>
</gene>
<sequence length="46" mass="5034">MNVVIARIRGGIVATAEPDPVTQDILNTVAADLEKQSWMWQARNGP</sequence>
<dbReference type="SUPFAM" id="SSF47240">
    <property type="entry name" value="Ferritin-like"/>
    <property type="match status" value="1"/>
</dbReference>
<proteinExistence type="predicted"/>
<dbReference type="RefSeq" id="WP_167476440.1">
    <property type="nucleotide sequence ID" value="NZ_CP046172.1"/>
</dbReference>
<evidence type="ECO:0000313" key="2">
    <source>
        <dbReference type="Proteomes" id="UP000503540"/>
    </source>
</evidence>
<dbReference type="Proteomes" id="UP000503540">
    <property type="component" value="Chromosome"/>
</dbReference>
<name>A0A6G9YLM6_9NOCA</name>
<evidence type="ECO:0000313" key="1">
    <source>
        <dbReference type="EMBL" id="QIS13977.1"/>
    </source>
</evidence>
<dbReference type="EMBL" id="CP046172">
    <property type="protein sequence ID" value="QIS13977.1"/>
    <property type="molecule type" value="Genomic_DNA"/>
</dbReference>
<dbReference type="KEGG" id="nah:F5544_30670"/>
<dbReference type="InterPro" id="IPR012347">
    <property type="entry name" value="Ferritin-like"/>
</dbReference>
<dbReference type="InterPro" id="IPR009078">
    <property type="entry name" value="Ferritin-like_SF"/>
</dbReference>
<keyword evidence="2" id="KW-1185">Reference proteome</keyword>
<protein>
    <submittedName>
        <fullName evidence="1">Uncharacterized protein</fullName>
    </submittedName>
</protein>
<dbReference type="AlphaFoldDB" id="A0A6G9YLM6"/>